<evidence type="ECO:0000259" key="1">
    <source>
        <dbReference type="PROSITE" id="PS51201"/>
    </source>
</evidence>
<dbReference type="SUPFAM" id="SSF116726">
    <property type="entry name" value="TrkA C-terminal domain-like"/>
    <property type="match status" value="1"/>
</dbReference>
<dbReference type="STRING" id="1936003.STSP2_00312"/>
<dbReference type="PROSITE" id="PS51202">
    <property type="entry name" value="RCK_C"/>
    <property type="match status" value="1"/>
</dbReference>
<dbReference type="GO" id="GO:0006813">
    <property type="term" value="P:potassium ion transport"/>
    <property type="evidence" value="ECO:0007669"/>
    <property type="project" value="InterPro"/>
</dbReference>
<dbReference type="Gene3D" id="3.30.70.1450">
    <property type="entry name" value="Regulator of K+ conductance, C-terminal domain"/>
    <property type="match status" value="1"/>
</dbReference>
<dbReference type="Gene3D" id="3.40.50.720">
    <property type="entry name" value="NAD(P)-binding Rossmann-like Domain"/>
    <property type="match status" value="1"/>
</dbReference>
<sequence>MKRYAVIGLGRFGSKLAVSLAMSGAEVIAIDKERNIIDTIQDQVSHAVRLDSTDEDALRAQGINKCDTAIVGMAESGKAFESAVLTVVNLKNLGVPQIIARAQTLTAGQVFTAVGANEVVYPEIETAQRWAYRLLAPHIGEKIDFAPGYSMASVDAPPSFQGKSIMDLQLRQKYNVNLVAIKRSEDETAKKPEKSSIINVPLPDTIVKPGDTLMVAGSESDLAKLPQE</sequence>
<dbReference type="Pfam" id="PF02080">
    <property type="entry name" value="TrkA_C"/>
    <property type="match status" value="1"/>
</dbReference>
<dbReference type="SUPFAM" id="SSF51735">
    <property type="entry name" value="NAD(P)-binding Rossmann-fold domains"/>
    <property type="match status" value="1"/>
</dbReference>
<dbReference type="InterPro" id="IPR036291">
    <property type="entry name" value="NAD(P)-bd_dom_sf"/>
</dbReference>
<dbReference type="PROSITE" id="PS51201">
    <property type="entry name" value="RCK_N"/>
    <property type="match status" value="1"/>
</dbReference>
<dbReference type="RefSeq" id="WP_169852898.1">
    <property type="nucleotide sequence ID" value="NZ_CP019791.1"/>
</dbReference>
<dbReference type="KEGG" id="alus:STSP2_00312"/>
<name>A0A1U9NGW7_9BACT</name>
<dbReference type="Pfam" id="PF02254">
    <property type="entry name" value="TrkA_N"/>
    <property type="match status" value="1"/>
</dbReference>
<reference evidence="4" key="1">
    <citation type="submission" date="2017-02" db="EMBL/GenBank/DDBJ databases">
        <title>Comparative genomics and description of representatives of a novel lineage of planctomycetes thriving in anoxic sediments.</title>
        <authorList>
            <person name="Spring S."/>
            <person name="Bunk B."/>
            <person name="Sproer C."/>
        </authorList>
    </citation>
    <scope>NUCLEOTIDE SEQUENCE [LARGE SCALE GENOMIC DNA]</scope>
    <source>
        <strain evidence="4">ST-NAGAB-D1</strain>
    </source>
</reference>
<feature type="domain" description="RCK N-terminal" evidence="1">
    <location>
        <begin position="1"/>
        <end position="121"/>
    </location>
</feature>
<protein>
    <submittedName>
        <fullName evidence="3">Ktr system potassium uptake protein A</fullName>
    </submittedName>
</protein>
<dbReference type="InterPro" id="IPR036721">
    <property type="entry name" value="RCK_C_sf"/>
</dbReference>
<evidence type="ECO:0000313" key="3">
    <source>
        <dbReference type="EMBL" id="AQT67169.1"/>
    </source>
</evidence>
<dbReference type="PANTHER" id="PTHR43833:SF7">
    <property type="entry name" value="KTR SYSTEM POTASSIUM UPTAKE PROTEIN C"/>
    <property type="match status" value="1"/>
</dbReference>
<dbReference type="EMBL" id="CP019791">
    <property type="protein sequence ID" value="AQT67169.1"/>
    <property type="molecule type" value="Genomic_DNA"/>
</dbReference>
<feature type="domain" description="RCK C-terminal" evidence="2">
    <location>
        <begin position="140"/>
        <end position="228"/>
    </location>
</feature>
<dbReference type="AlphaFoldDB" id="A0A1U9NGW7"/>
<proteinExistence type="predicted"/>
<keyword evidence="4" id="KW-1185">Reference proteome</keyword>
<gene>
    <name evidence="3" type="primary">ktrA</name>
    <name evidence="3" type="ORF">STSP2_00312</name>
</gene>
<dbReference type="GO" id="GO:0008324">
    <property type="term" value="F:monoatomic cation transmembrane transporter activity"/>
    <property type="evidence" value="ECO:0007669"/>
    <property type="project" value="InterPro"/>
</dbReference>
<organism evidence="3 4">
    <name type="scientific">Anaerohalosphaera lusitana</name>
    <dbReference type="NCBI Taxonomy" id="1936003"/>
    <lineage>
        <taxon>Bacteria</taxon>
        <taxon>Pseudomonadati</taxon>
        <taxon>Planctomycetota</taxon>
        <taxon>Phycisphaerae</taxon>
        <taxon>Sedimentisphaerales</taxon>
        <taxon>Anaerohalosphaeraceae</taxon>
        <taxon>Anaerohalosphaera</taxon>
    </lineage>
</organism>
<dbReference type="InterPro" id="IPR003148">
    <property type="entry name" value="RCK_N"/>
</dbReference>
<dbReference type="PANTHER" id="PTHR43833">
    <property type="entry name" value="POTASSIUM CHANNEL PROTEIN 2-RELATED-RELATED"/>
    <property type="match status" value="1"/>
</dbReference>
<evidence type="ECO:0000313" key="4">
    <source>
        <dbReference type="Proteomes" id="UP000189674"/>
    </source>
</evidence>
<evidence type="ECO:0000259" key="2">
    <source>
        <dbReference type="PROSITE" id="PS51202"/>
    </source>
</evidence>
<dbReference type="InterPro" id="IPR006037">
    <property type="entry name" value="RCK_C"/>
</dbReference>
<accession>A0A1U9NGW7</accession>
<dbReference type="InterPro" id="IPR050721">
    <property type="entry name" value="Trk_Ktr_HKT_K-transport"/>
</dbReference>
<dbReference type="Proteomes" id="UP000189674">
    <property type="component" value="Chromosome"/>
</dbReference>